<gene>
    <name evidence="1" type="ORF">CEXT_366291</name>
</gene>
<dbReference type="EMBL" id="BPLR01012763">
    <property type="protein sequence ID" value="GIY56381.1"/>
    <property type="molecule type" value="Genomic_DNA"/>
</dbReference>
<sequence>MSIVLTELLVNLSGTKAQFLEKIEKPFRVIFTSERRTSTSRTSILFRILGGSARKSRARFFMAPAKSLPRYFYFRAKDIHIQDKYPVPYLGGVPVKVKRVSLRPCAKDLQAFPDLCEEELSAKLCPRALAAKG</sequence>
<keyword evidence="2" id="KW-1185">Reference proteome</keyword>
<name>A0AAV4UF17_CAEEX</name>
<reference evidence="1 2" key="1">
    <citation type="submission" date="2021-06" db="EMBL/GenBank/DDBJ databases">
        <title>Caerostris extrusa draft genome.</title>
        <authorList>
            <person name="Kono N."/>
            <person name="Arakawa K."/>
        </authorList>
    </citation>
    <scope>NUCLEOTIDE SEQUENCE [LARGE SCALE GENOMIC DNA]</scope>
</reference>
<proteinExistence type="predicted"/>
<evidence type="ECO:0008006" key="3">
    <source>
        <dbReference type="Google" id="ProtNLM"/>
    </source>
</evidence>
<accession>A0AAV4UF17</accession>
<organism evidence="1 2">
    <name type="scientific">Caerostris extrusa</name>
    <name type="common">Bark spider</name>
    <name type="synonym">Caerostris bankana</name>
    <dbReference type="NCBI Taxonomy" id="172846"/>
    <lineage>
        <taxon>Eukaryota</taxon>
        <taxon>Metazoa</taxon>
        <taxon>Ecdysozoa</taxon>
        <taxon>Arthropoda</taxon>
        <taxon>Chelicerata</taxon>
        <taxon>Arachnida</taxon>
        <taxon>Araneae</taxon>
        <taxon>Araneomorphae</taxon>
        <taxon>Entelegynae</taxon>
        <taxon>Araneoidea</taxon>
        <taxon>Araneidae</taxon>
        <taxon>Caerostris</taxon>
    </lineage>
</organism>
<dbReference type="Proteomes" id="UP001054945">
    <property type="component" value="Unassembled WGS sequence"/>
</dbReference>
<dbReference type="AlphaFoldDB" id="A0AAV4UF17"/>
<comment type="caution">
    <text evidence="1">The sequence shown here is derived from an EMBL/GenBank/DDBJ whole genome shotgun (WGS) entry which is preliminary data.</text>
</comment>
<evidence type="ECO:0000313" key="2">
    <source>
        <dbReference type="Proteomes" id="UP001054945"/>
    </source>
</evidence>
<evidence type="ECO:0000313" key="1">
    <source>
        <dbReference type="EMBL" id="GIY56381.1"/>
    </source>
</evidence>
<protein>
    <recommendedName>
        <fullName evidence="3">Ribosomal protein L16</fullName>
    </recommendedName>
</protein>